<evidence type="ECO:0000313" key="1">
    <source>
        <dbReference type="EMBL" id="KAG2097016.1"/>
    </source>
</evidence>
<protein>
    <submittedName>
        <fullName evidence="1">Uncharacterized protein</fullName>
    </submittedName>
</protein>
<dbReference type="EMBL" id="JABBWM010000067">
    <property type="protein sequence ID" value="KAG2097016.1"/>
    <property type="molecule type" value="Genomic_DNA"/>
</dbReference>
<dbReference type="RefSeq" id="XP_041288412.1">
    <property type="nucleotide sequence ID" value="XM_041431746.1"/>
</dbReference>
<sequence length="283" mass="31802">WLKGLLAPPQECPQWAFFAHTLISEAALASPVVKPRARISSFLQTWSPSLKKLSPHLNRIIKTAKIYNIRWEAISINNDIARRLPVWFHIGASNNLNKLNNHSYATCLREKHAVTSVGQLENITARQSPLHRQNKACTCKHCDHDRTSFNCKKPFKCAKLANEILKCILPKWHPKTCTNGYSLIISPEQIPPENNPEEKTEFFDPTFPSPESLKDGFRAFVTSKQPCTSSAIQSPITPGDIPHLTTITITSSHRINRDRNYVSGGGAFFGQDDARNLSVNLPE</sequence>
<dbReference type="AlphaFoldDB" id="A0A9P7EZQ5"/>
<comment type="caution">
    <text evidence="1">The sequence shown here is derived from an EMBL/GenBank/DDBJ whole genome shotgun (WGS) entry which is preliminary data.</text>
</comment>
<accession>A0A9P7EZQ5</accession>
<proteinExistence type="predicted"/>
<dbReference type="OrthoDB" id="2728078at2759"/>
<gene>
    <name evidence="1" type="ORF">F5147DRAFT_583770</name>
</gene>
<name>A0A9P7EZQ5_9AGAM</name>
<dbReference type="Proteomes" id="UP000823399">
    <property type="component" value="Unassembled WGS sequence"/>
</dbReference>
<organism evidence="1 2">
    <name type="scientific">Suillus discolor</name>
    <dbReference type="NCBI Taxonomy" id="1912936"/>
    <lineage>
        <taxon>Eukaryota</taxon>
        <taxon>Fungi</taxon>
        <taxon>Dikarya</taxon>
        <taxon>Basidiomycota</taxon>
        <taxon>Agaricomycotina</taxon>
        <taxon>Agaricomycetes</taxon>
        <taxon>Agaricomycetidae</taxon>
        <taxon>Boletales</taxon>
        <taxon>Suillineae</taxon>
        <taxon>Suillaceae</taxon>
        <taxon>Suillus</taxon>
    </lineage>
</organism>
<feature type="non-terminal residue" evidence="1">
    <location>
        <position position="1"/>
    </location>
</feature>
<evidence type="ECO:0000313" key="2">
    <source>
        <dbReference type="Proteomes" id="UP000823399"/>
    </source>
</evidence>
<dbReference type="GeneID" id="64694005"/>
<keyword evidence="2" id="KW-1185">Reference proteome</keyword>
<reference evidence="1" key="1">
    <citation type="journal article" date="2020" name="New Phytol.">
        <title>Comparative genomics reveals dynamic genome evolution in host specialist ectomycorrhizal fungi.</title>
        <authorList>
            <person name="Lofgren L.A."/>
            <person name="Nguyen N.H."/>
            <person name="Vilgalys R."/>
            <person name="Ruytinx J."/>
            <person name="Liao H.L."/>
            <person name="Branco S."/>
            <person name="Kuo A."/>
            <person name="LaButti K."/>
            <person name="Lipzen A."/>
            <person name="Andreopoulos W."/>
            <person name="Pangilinan J."/>
            <person name="Riley R."/>
            <person name="Hundley H."/>
            <person name="Na H."/>
            <person name="Barry K."/>
            <person name="Grigoriev I.V."/>
            <person name="Stajich J.E."/>
            <person name="Kennedy P.G."/>
        </authorList>
    </citation>
    <scope>NUCLEOTIDE SEQUENCE</scope>
    <source>
        <strain evidence="1">FC423</strain>
    </source>
</reference>